<evidence type="ECO:0000313" key="13">
    <source>
        <dbReference type="EMBL" id="CED82383.1"/>
    </source>
</evidence>
<evidence type="ECO:0000256" key="5">
    <source>
        <dbReference type="ARBA" id="ARBA00022946"/>
    </source>
</evidence>
<evidence type="ECO:0000256" key="1">
    <source>
        <dbReference type="ARBA" id="ARBA00004448"/>
    </source>
</evidence>
<dbReference type="GO" id="GO:0005743">
    <property type="term" value="C:mitochondrial inner membrane"/>
    <property type="evidence" value="ECO:0007669"/>
    <property type="project" value="UniProtKB-SubCell"/>
</dbReference>
<dbReference type="CDD" id="cd20069">
    <property type="entry name" value="5TM_Oxa1-like"/>
    <property type="match status" value="1"/>
</dbReference>
<name>A0A0F7SQQ9_PHARH</name>
<keyword evidence="6 11" id="KW-1133">Transmembrane helix</keyword>
<feature type="domain" description="Membrane insertase YidC/Oxa/ALB C-terminal" evidence="12">
    <location>
        <begin position="152"/>
        <end position="367"/>
    </location>
</feature>
<dbReference type="AlphaFoldDB" id="A0A0F7SQQ9"/>
<dbReference type="InterPro" id="IPR001708">
    <property type="entry name" value="YidC/ALB3/OXA1/COX18"/>
</dbReference>
<dbReference type="InterPro" id="IPR028055">
    <property type="entry name" value="YidC/Oxa/ALB_C"/>
</dbReference>
<evidence type="ECO:0000256" key="7">
    <source>
        <dbReference type="ARBA" id="ARBA00023128"/>
    </source>
</evidence>
<dbReference type="Pfam" id="PF02096">
    <property type="entry name" value="60KD_IMP"/>
    <property type="match status" value="1"/>
</dbReference>
<feature type="region of interest" description="Disordered" evidence="10">
    <location>
        <begin position="410"/>
        <end position="530"/>
    </location>
</feature>
<keyword evidence="4" id="KW-0999">Mitochondrion inner membrane</keyword>
<dbReference type="PANTHER" id="PTHR12428">
    <property type="entry name" value="OXA1"/>
    <property type="match status" value="1"/>
</dbReference>
<evidence type="ECO:0000256" key="3">
    <source>
        <dbReference type="ARBA" id="ARBA00022692"/>
    </source>
</evidence>
<reference evidence="13" key="1">
    <citation type="submission" date="2014-08" db="EMBL/GenBank/DDBJ databases">
        <authorList>
            <person name="Sharma Rahul"/>
            <person name="Thines Marco"/>
        </authorList>
    </citation>
    <scope>NUCLEOTIDE SEQUENCE</scope>
</reference>
<dbReference type="PANTHER" id="PTHR12428:SF66">
    <property type="entry name" value="MITOCHONDRIAL INNER MEMBRANE PROTEIN OXA1L"/>
    <property type="match status" value="1"/>
</dbReference>
<evidence type="ECO:0000256" key="11">
    <source>
        <dbReference type="SAM" id="Phobius"/>
    </source>
</evidence>
<feature type="compositionally biased region" description="Basic and acidic residues" evidence="10">
    <location>
        <begin position="431"/>
        <end position="452"/>
    </location>
</feature>
<accession>A0A0F7SQQ9</accession>
<dbReference type="GO" id="GO:0032977">
    <property type="term" value="F:membrane insertase activity"/>
    <property type="evidence" value="ECO:0007669"/>
    <property type="project" value="InterPro"/>
</dbReference>
<evidence type="ECO:0000256" key="10">
    <source>
        <dbReference type="SAM" id="MobiDB-lite"/>
    </source>
</evidence>
<comment type="similarity">
    <text evidence="2 9">Belongs to the OXA1/ALB3/YidC family.</text>
</comment>
<feature type="transmembrane region" description="Helical" evidence="11">
    <location>
        <begin position="315"/>
        <end position="336"/>
    </location>
</feature>
<sequence length="552" mass="59330">MVFAQRTLGLSHRLLAKRAFNASRTPLVLRSAPILAAHARPFSLWPSSSKPAEPLAPADIESSVATPVNLPQPPSIPTSSVSSVASTPSSGLITPDASPLGLESGVVDPLMDLAKLPLHYGDLKAMGLGSWWPTGWIQSAFEAIQVSTGLPWWATIVSLTFATRLALFPTFIGSIRTAAGMVRIQPEMASLQEAMSRAKSNGDTTSMQSLAIEMRDLFKRHNVNPLNALKQPLVTMPVFISMFLALKWMAELPVPQLKLGGIPGWCTDLTVADPTYILPVTSAAATWLVAHFGANGAPHSKQPDTQIAMSGIIKTISIMGIPFFGGFTIPAAIPLIGGMSNAGFPAAILLYWTCSNSFTFFQSIILRSDAVRKVLKLEPVPEKQPNDEKPLTSIQAIRKMMKPTIEKFEQQKKALDEAQSRQARYSTTARLSEKKSVSDALRERKLAEEAKRASGSSSSSSASPSPSTVSAAAAAAGRANPFESPDKEGWDTASVNLSRPSIQTITPISTATPAPTPSAASTSGKSEKMIELERQRKEIQERIDKLQKALRK</sequence>
<feature type="compositionally biased region" description="Basic and acidic residues" evidence="10">
    <location>
        <begin position="410"/>
        <end position="419"/>
    </location>
</feature>
<keyword evidence="8 11" id="KW-0472">Membrane</keyword>
<protein>
    <submittedName>
        <fullName evidence="13">Cytochrome oxidase biogenesis protein</fullName>
    </submittedName>
</protein>
<feature type="compositionally biased region" description="Low complexity" evidence="10">
    <location>
        <begin position="453"/>
        <end position="479"/>
    </location>
</feature>
<keyword evidence="7" id="KW-0496">Mitochondrion</keyword>
<evidence type="ECO:0000256" key="4">
    <source>
        <dbReference type="ARBA" id="ARBA00022792"/>
    </source>
</evidence>
<organism evidence="13">
    <name type="scientific">Phaffia rhodozyma</name>
    <name type="common">Yeast</name>
    <name type="synonym">Xanthophyllomyces dendrorhous</name>
    <dbReference type="NCBI Taxonomy" id="264483"/>
    <lineage>
        <taxon>Eukaryota</taxon>
        <taxon>Fungi</taxon>
        <taxon>Dikarya</taxon>
        <taxon>Basidiomycota</taxon>
        <taxon>Agaricomycotina</taxon>
        <taxon>Tremellomycetes</taxon>
        <taxon>Cystofilobasidiales</taxon>
        <taxon>Mrakiaceae</taxon>
        <taxon>Phaffia</taxon>
    </lineage>
</organism>
<feature type="transmembrane region" description="Helical" evidence="11">
    <location>
        <begin position="342"/>
        <end position="366"/>
    </location>
</feature>
<comment type="subcellular location">
    <subcellularLocation>
        <location evidence="9">Membrane</location>
        <topology evidence="9">Multi-pass membrane protein</topology>
    </subcellularLocation>
    <subcellularLocation>
        <location evidence="1">Mitochondrion inner membrane</location>
        <topology evidence="1">Multi-pass membrane protein</topology>
    </subcellularLocation>
</comment>
<dbReference type="NCBIfam" id="TIGR03592">
    <property type="entry name" value="yidC_oxa1_cterm"/>
    <property type="match status" value="1"/>
</dbReference>
<feature type="compositionally biased region" description="Polar residues" evidence="10">
    <location>
        <begin position="420"/>
        <end position="430"/>
    </location>
</feature>
<evidence type="ECO:0000256" key="6">
    <source>
        <dbReference type="ARBA" id="ARBA00022989"/>
    </source>
</evidence>
<dbReference type="EMBL" id="LN483124">
    <property type="protein sequence ID" value="CED82383.1"/>
    <property type="molecule type" value="Genomic_DNA"/>
</dbReference>
<proteinExistence type="inferred from homology"/>
<keyword evidence="3 9" id="KW-0812">Transmembrane</keyword>
<evidence type="ECO:0000256" key="9">
    <source>
        <dbReference type="RuleBase" id="RU003945"/>
    </source>
</evidence>
<dbReference type="GO" id="GO:0032979">
    <property type="term" value="P:protein insertion into mitochondrial inner membrane from matrix"/>
    <property type="evidence" value="ECO:0007669"/>
    <property type="project" value="TreeGrafter"/>
</dbReference>
<feature type="compositionally biased region" description="Low complexity" evidence="10">
    <location>
        <begin position="500"/>
        <end position="523"/>
    </location>
</feature>
<keyword evidence="5" id="KW-0809">Transit peptide</keyword>
<evidence type="ECO:0000256" key="2">
    <source>
        <dbReference type="ARBA" id="ARBA00009877"/>
    </source>
</evidence>
<feature type="transmembrane region" description="Helical" evidence="11">
    <location>
        <begin position="152"/>
        <end position="175"/>
    </location>
</feature>
<evidence type="ECO:0000259" key="12">
    <source>
        <dbReference type="Pfam" id="PF02096"/>
    </source>
</evidence>
<evidence type="ECO:0000256" key="8">
    <source>
        <dbReference type="ARBA" id="ARBA00023136"/>
    </source>
</evidence>